<reference evidence="9 10" key="1">
    <citation type="submission" date="2014-08" db="EMBL/GenBank/DDBJ databases">
        <title>Genome sequence of Tetragenococcus muriaticus.</title>
        <authorList>
            <person name="Chuea-nongthon C."/>
            <person name="Rodtong S."/>
            <person name="Yongsawatdigul J."/>
            <person name="Steele J.L."/>
            <person name="Liu X.-y."/>
            <person name="Speers J."/>
            <person name="Glasner J.D."/>
            <person name="Neeno-Eckwall E.C."/>
        </authorList>
    </citation>
    <scope>NUCLEOTIDE SEQUENCE [LARGE SCALE GENOMIC DNA]</scope>
    <source>
        <strain evidence="9 10">3MR10-3</strain>
    </source>
</reference>
<dbReference type="AlphaFoldDB" id="A0A091C5I7"/>
<keyword evidence="6" id="KW-0598">Phosphotransferase system</keyword>
<evidence type="ECO:0000313" key="9">
    <source>
        <dbReference type="EMBL" id="KFN93116.1"/>
    </source>
</evidence>
<dbReference type="GO" id="GO:0008982">
    <property type="term" value="F:protein-N(PI)-phosphohistidine-sugar phosphotransferase activity"/>
    <property type="evidence" value="ECO:0007669"/>
    <property type="project" value="InterPro"/>
</dbReference>
<proteinExistence type="predicted"/>
<dbReference type="PROSITE" id="PS51101">
    <property type="entry name" value="PTS_EIIB_TYPE_4"/>
    <property type="match status" value="1"/>
</dbReference>
<dbReference type="SUPFAM" id="SSF52728">
    <property type="entry name" value="PTS IIb component"/>
    <property type="match status" value="1"/>
</dbReference>
<evidence type="ECO:0000256" key="5">
    <source>
        <dbReference type="ARBA" id="ARBA00022679"/>
    </source>
</evidence>
<organism evidence="9 10">
    <name type="scientific">Tetragenococcus muriaticus 3MR10-3</name>
    <dbReference type="NCBI Taxonomy" id="1302648"/>
    <lineage>
        <taxon>Bacteria</taxon>
        <taxon>Bacillati</taxon>
        <taxon>Bacillota</taxon>
        <taxon>Bacilli</taxon>
        <taxon>Lactobacillales</taxon>
        <taxon>Enterococcaceae</taxon>
        <taxon>Tetragenococcus</taxon>
    </lineage>
</organism>
<dbReference type="PATRIC" id="fig|1302648.3.peg.99"/>
<sequence length="160" mass="17961">MGNIVYTRIDDRLVHGQVMTAWVQVTKANEVLIVDDDVAKDTFLQMVMKSAMPNKVSLKVVTINEAKDYIENQGKGKNIFILVKTPLTVERLHEQEVNIQSLGVGGMGAREDRMTLYRNISASDEEKRALIRLNELGVDVFFQVTPDNTKVRLSNVLKGA</sequence>
<keyword evidence="3" id="KW-0963">Cytoplasm</keyword>
<dbReference type="EMBL" id="JPVT01000011">
    <property type="protein sequence ID" value="KFN93116.1"/>
    <property type="molecule type" value="Genomic_DNA"/>
</dbReference>
<evidence type="ECO:0000256" key="7">
    <source>
        <dbReference type="ARBA" id="ARBA00022777"/>
    </source>
</evidence>
<evidence type="ECO:0000256" key="2">
    <source>
        <dbReference type="ARBA" id="ARBA00022448"/>
    </source>
</evidence>
<comment type="caution">
    <text evidence="9">The sequence shown here is derived from an EMBL/GenBank/DDBJ whole genome shotgun (WGS) entry which is preliminary data.</text>
</comment>
<evidence type="ECO:0000256" key="6">
    <source>
        <dbReference type="ARBA" id="ARBA00022683"/>
    </source>
</evidence>
<keyword evidence="4" id="KW-0762">Sugar transport</keyword>
<accession>A0A091C5I7</accession>
<protein>
    <submittedName>
        <fullName evidence="9">PTS system IIB component</fullName>
        <ecNumber evidence="9">2.7.1.69</ecNumber>
    </submittedName>
</protein>
<evidence type="ECO:0000313" key="10">
    <source>
        <dbReference type="Proteomes" id="UP000029381"/>
    </source>
</evidence>
<dbReference type="EC" id="2.7.1.69" evidence="9"/>
<dbReference type="RefSeq" id="WP_028790019.1">
    <property type="nucleotide sequence ID" value="NZ_JPVT01000011.1"/>
</dbReference>
<evidence type="ECO:0000259" key="8">
    <source>
        <dbReference type="PROSITE" id="PS51101"/>
    </source>
</evidence>
<evidence type="ECO:0000256" key="4">
    <source>
        <dbReference type="ARBA" id="ARBA00022597"/>
    </source>
</evidence>
<dbReference type="InterPro" id="IPR004720">
    <property type="entry name" value="PTS_IIB_sorbose-sp"/>
</dbReference>
<feature type="domain" description="PTS EIIB type-4" evidence="8">
    <location>
        <begin position="1"/>
        <end position="160"/>
    </location>
</feature>
<dbReference type="Proteomes" id="UP000029381">
    <property type="component" value="Unassembled WGS sequence"/>
</dbReference>
<evidence type="ECO:0000256" key="1">
    <source>
        <dbReference type="ARBA" id="ARBA00004496"/>
    </source>
</evidence>
<dbReference type="GO" id="GO:0009401">
    <property type="term" value="P:phosphoenolpyruvate-dependent sugar phosphotransferase system"/>
    <property type="evidence" value="ECO:0007669"/>
    <property type="project" value="UniProtKB-KW"/>
</dbReference>
<keyword evidence="2" id="KW-0813">Transport</keyword>
<gene>
    <name evidence="9" type="ORF">TMU3MR103_0111</name>
</gene>
<name>A0A091C5I7_9ENTE</name>
<dbReference type="Pfam" id="PF03830">
    <property type="entry name" value="PTSIIB_sorb"/>
    <property type="match status" value="1"/>
</dbReference>
<dbReference type="InterPro" id="IPR036667">
    <property type="entry name" value="PTS_IIB_sorbose-sp_sf"/>
</dbReference>
<evidence type="ECO:0000256" key="3">
    <source>
        <dbReference type="ARBA" id="ARBA00022490"/>
    </source>
</evidence>
<dbReference type="Gene3D" id="3.40.35.10">
    <property type="entry name" value="Phosphotransferase system, sorbose subfamily IIB component"/>
    <property type="match status" value="1"/>
</dbReference>
<keyword evidence="10" id="KW-1185">Reference proteome</keyword>
<keyword evidence="5 9" id="KW-0808">Transferase</keyword>
<keyword evidence="7" id="KW-0418">Kinase</keyword>
<dbReference type="GO" id="GO:0005737">
    <property type="term" value="C:cytoplasm"/>
    <property type="evidence" value="ECO:0007669"/>
    <property type="project" value="UniProtKB-SubCell"/>
</dbReference>
<comment type="subcellular location">
    <subcellularLocation>
        <location evidence="1">Cytoplasm</location>
    </subcellularLocation>
</comment>
<dbReference type="GO" id="GO:0016301">
    <property type="term" value="F:kinase activity"/>
    <property type="evidence" value="ECO:0007669"/>
    <property type="project" value="UniProtKB-KW"/>
</dbReference>